<dbReference type="PROSITE" id="PS00893">
    <property type="entry name" value="NUDIX_BOX"/>
    <property type="match status" value="1"/>
</dbReference>
<keyword evidence="4" id="KW-1185">Reference proteome</keyword>
<evidence type="ECO:0000313" key="4">
    <source>
        <dbReference type="Proteomes" id="UP001597601"/>
    </source>
</evidence>
<sequence>MKAFNLRVYGLLINDAEEILLSDEQEYGMQFTKFPGGGLEYGEGLIDGLKREFVEECDVKIDVLSHYYTTDFFVKSAFNDSQIISIYYLVKNVTPLNLVFKTTPFDFDGEGDVLQAFRWKKLSELIDGDFTFPTDQYVAKLLINSI</sequence>
<dbReference type="Gene3D" id="3.90.79.10">
    <property type="entry name" value="Nucleoside Triphosphate Pyrophosphohydrolase"/>
    <property type="match status" value="1"/>
</dbReference>
<dbReference type="InterPro" id="IPR015797">
    <property type="entry name" value="NUDIX_hydrolase-like_dom_sf"/>
</dbReference>
<evidence type="ECO:0000313" key="3">
    <source>
        <dbReference type="EMBL" id="MFD2866757.1"/>
    </source>
</evidence>
<proteinExistence type="predicted"/>
<dbReference type="InterPro" id="IPR020084">
    <property type="entry name" value="NUDIX_hydrolase_CS"/>
</dbReference>
<dbReference type="Proteomes" id="UP001597601">
    <property type="component" value="Unassembled WGS sequence"/>
</dbReference>
<organism evidence="3 4">
    <name type="scientific">Mucilaginibacter antarcticus</name>
    <dbReference type="NCBI Taxonomy" id="1855725"/>
    <lineage>
        <taxon>Bacteria</taxon>
        <taxon>Pseudomonadati</taxon>
        <taxon>Bacteroidota</taxon>
        <taxon>Sphingobacteriia</taxon>
        <taxon>Sphingobacteriales</taxon>
        <taxon>Sphingobacteriaceae</taxon>
        <taxon>Mucilaginibacter</taxon>
    </lineage>
</organism>
<comment type="caution">
    <text evidence="3">The sequence shown here is derived from an EMBL/GenBank/DDBJ whole genome shotgun (WGS) entry which is preliminary data.</text>
</comment>
<dbReference type="SUPFAM" id="SSF55811">
    <property type="entry name" value="Nudix"/>
    <property type="match status" value="1"/>
</dbReference>
<keyword evidence="1" id="KW-0378">Hydrolase</keyword>
<accession>A0ABW5XUY5</accession>
<evidence type="ECO:0000259" key="2">
    <source>
        <dbReference type="PROSITE" id="PS51462"/>
    </source>
</evidence>
<feature type="domain" description="Nudix hydrolase" evidence="2">
    <location>
        <begin position="3"/>
        <end position="144"/>
    </location>
</feature>
<dbReference type="EMBL" id="JBHUON010000034">
    <property type="protein sequence ID" value="MFD2866757.1"/>
    <property type="molecule type" value="Genomic_DNA"/>
</dbReference>
<dbReference type="InterPro" id="IPR000086">
    <property type="entry name" value="NUDIX_hydrolase_dom"/>
</dbReference>
<dbReference type="PROSITE" id="PS51462">
    <property type="entry name" value="NUDIX"/>
    <property type="match status" value="1"/>
</dbReference>
<dbReference type="Pfam" id="PF00293">
    <property type="entry name" value="NUDIX"/>
    <property type="match status" value="1"/>
</dbReference>
<protein>
    <submittedName>
        <fullName evidence="3">NUDIX domain-containing protein</fullName>
    </submittedName>
</protein>
<evidence type="ECO:0000256" key="1">
    <source>
        <dbReference type="ARBA" id="ARBA00022801"/>
    </source>
</evidence>
<dbReference type="RefSeq" id="WP_377130403.1">
    <property type="nucleotide sequence ID" value="NZ_JBHUON010000034.1"/>
</dbReference>
<name>A0ABW5XUY5_9SPHI</name>
<reference evidence="4" key="1">
    <citation type="journal article" date="2019" name="Int. J. Syst. Evol. Microbiol.">
        <title>The Global Catalogue of Microorganisms (GCM) 10K type strain sequencing project: providing services to taxonomists for standard genome sequencing and annotation.</title>
        <authorList>
            <consortium name="The Broad Institute Genomics Platform"/>
            <consortium name="The Broad Institute Genome Sequencing Center for Infectious Disease"/>
            <person name="Wu L."/>
            <person name="Ma J."/>
        </authorList>
    </citation>
    <scope>NUCLEOTIDE SEQUENCE [LARGE SCALE GENOMIC DNA]</scope>
    <source>
        <strain evidence="4">KCTC 52232</strain>
    </source>
</reference>
<gene>
    <name evidence="3" type="ORF">ACFSYC_18825</name>
</gene>